<evidence type="ECO:0000313" key="2">
    <source>
        <dbReference type="Proteomes" id="UP000693738"/>
    </source>
</evidence>
<proteinExistence type="predicted"/>
<name>A0A8J2N793_FUSEQ</name>
<organism evidence="1 2">
    <name type="scientific">Fusarium equiseti</name>
    <name type="common">Fusarium scirpi</name>
    <dbReference type="NCBI Taxonomy" id="61235"/>
    <lineage>
        <taxon>Eukaryota</taxon>
        <taxon>Fungi</taxon>
        <taxon>Dikarya</taxon>
        <taxon>Ascomycota</taxon>
        <taxon>Pezizomycotina</taxon>
        <taxon>Sordariomycetes</taxon>
        <taxon>Hypocreomycetidae</taxon>
        <taxon>Hypocreales</taxon>
        <taxon>Nectriaceae</taxon>
        <taxon>Fusarium</taxon>
        <taxon>Fusarium incarnatum-equiseti species complex</taxon>
    </lineage>
</organism>
<sequence length="343" mass="38449">MEQTDTLINDYINFSNQKAGLTGAELIDKELTFCAAAAVSQLCDEQEWGANIDECLYQKDDFKFIRELDLVSSVYSAAPINQQAGINSTLPIIAWSGRLQTIFLGFSYSRDVTDPKFSLSVSTQAAEGVGSRFCQGLIDRSREFVPLVEWLMERYKVVVRGHSFGIDSSTLTPLAPGNNVPSAITMPRNDSSDRIRNEDKVLDAQHHDFMSVVHIFENDPRFSKRSLPCLYKNHTIFSFFTPVAHHGTQPEKISNIVTQNIQQQKELGVLINYAWHDIQCRAIKWGRKAQFLAQYCGFSGNEEMTAYADTIVSEIVHEAALLASNYRRNCSDADDGNLPSSLV</sequence>
<reference evidence="1" key="1">
    <citation type="submission" date="2021-05" db="EMBL/GenBank/DDBJ databases">
        <authorList>
            <person name="Khan N."/>
        </authorList>
    </citation>
    <scope>NUCLEOTIDE SEQUENCE</scope>
</reference>
<protein>
    <submittedName>
        <fullName evidence="1">Uncharacterized protein</fullName>
    </submittedName>
</protein>
<comment type="caution">
    <text evidence="1">The sequence shown here is derived from an EMBL/GenBank/DDBJ whole genome shotgun (WGS) entry which is preliminary data.</text>
</comment>
<dbReference type="AlphaFoldDB" id="A0A8J2N793"/>
<gene>
    <name evidence="1" type="ORF">FEQUK3_LOCUS1016</name>
</gene>
<dbReference type="Proteomes" id="UP000693738">
    <property type="component" value="Unassembled WGS sequence"/>
</dbReference>
<accession>A0A8J2N793</accession>
<evidence type="ECO:0000313" key="1">
    <source>
        <dbReference type="EMBL" id="CAG7555262.1"/>
    </source>
</evidence>
<dbReference type="EMBL" id="CAJSTJ010000044">
    <property type="protein sequence ID" value="CAG7555262.1"/>
    <property type="molecule type" value="Genomic_DNA"/>
</dbReference>